<accession>A0A419V6U3</accession>
<keyword evidence="6 7" id="KW-0472">Membrane</keyword>
<comment type="subcellular location">
    <subcellularLocation>
        <location evidence="1">Cell membrane</location>
        <topology evidence="1">Multi-pass membrane protein</topology>
    </subcellularLocation>
</comment>
<evidence type="ECO:0000313" key="9">
    <source>
        <dbReference type="Proteomes" id="UP000285120"/>
    </source>
</evidence>
<evidence type="ECO:0000256" key="7">
    <source>
        <dbReference type="SAM" id="Phobius"/>
    </source>
</evidence>
<evidence type="ECO:0000256" key="6">
    <source>
        <dbReference type="ARBA" id="ARBA00023136"/>
    </source>
</evidence>
<feature type="transmembrane region" description="Helical" evidence="7">
    <location>
        <begin position="77"/>
        <end position="98"/>
    </location>
</feature>
<feature type="transmembrane region" description="Helical" evidence="7">
    <location>
        <begin position="16"/>
        <end position="36"/>
    </location>
</feature>
<evidence type="ECO:0000256" key="4">
    <source>
        <dbReference type="ARBA" id="ARBA00022692"/>
    </source>
</evidence>
<comment type="similarity">
    <text evidence="2">Belongs to the UPF0719 family.</text>
</comment>
<evidence type="ECO:0000256" key="2">
    <source>
        <dbReference type="ARBA" id="ARBA00005779"/>
    </source>
</evidence>
<evidence type="ECO:0000256" key="1">
    <source>
        <dbReference type="ARBA" id="ARBA00004651"/>
    </source>
</evidence>
<dbReference type="PANTHER" id="PTHR40043:SF1">
    <property type="entry name" value="UPF0719 INNER MEMBRANE PROTEIN YJFL"/>
    <property type="match status" value="1"/>
</dbReference>
<keyword evidence="4 7" id="KW-0812">Transmembrane</keyword>
<keyword evidence="3" id="KW-1003">Cell membrane</keyword>
<dbReference type="InterPro" id="IPR007140">
    <property type="entry name" value="DUF350"/>
</dbReference>
<dbReference type="GO" id="GO:0005886">
    <property type="term" value="C:plasma membrane"/>
    <property type="evidence" value="ECO:0007669"/>
    <property type="project" value="UniProtKB-SubCell"/>
</dbReference>
<dbReference type="Proteomes" id="UP000285120">
    <property type="component" value="Unassembled WGS sequence"/>
</dbReference>
<feature type="transmembrane region" description="Helical" evidence="7">
    <location>
        <begin position="118"/>
        <end position="138"/>
    </location>
</feature>
<dbReference type="EMBL" id="RAPK01000007">
    <property type="protein sequence ID" value="RKD75714.1"/>
    <property type="molecule type" value="Genomic_DNA"/>
</dbReference>
<dbReference type="Pfam" id="PF03994">
    <property type="entry name" value="DUF350"/>
    <property type="match status" value="1"/>
</dbReference>
<evidence type="ECO:0000256" key="5">
    <source>
        <dbReference type="ARBA" id="ARBA00022989"/>
    </source>
</evidence>
<sequence length="139" mass="14979">MAGLEAILQTPFGQTAANYSVALLSLIVFLAVFETITPYNNWEEIKKGNIAVALATGGKIFGVANILHFSILHNDQILTTIVWGCLGFVLLIISYLVFEFLTPMFKVDEELANDNRAVGLIAFIISAGLSFVIGAGILS</sequence>
<name>A0A419V6U3_9BACL</name>
<dbReference type="PANTHER" id="PTHR40043">
    <property type="entry name" value="UPF0719 INNER MEMBRANE PROTEIN YJFL"/>
    <property type="match status" value="1"/>
</dbReference>
<protein>
    <submittedName>
        <fullName evidence="8">Putative membrane protein</fullName>
    </submittedName>
</protein>
<feature type="transmembrane region" description="Helical" evidence="7">
    <location>
        <begin position="48"/>
        <end position="71"/>
    </location>
</feature>
<keyword evidence="5 7" id="KW-1133">Transmembrane helix</keyword>
<comment type="caution">
    <text evidence="8">The sequence shown here is derived from an EMBL/GenBank/DDBJ whole genome shotgun (WGS) entry which is preliminary data.</text>
</comment>
<organism evidence="8 9">
    <name type="scientific">Sinobaca qinghaiensis</name>
    <dbReference type="NCBI Taxonomy" id="342944"/>
    <lineage>
        <taxon>Bacteria</taxon>
        <taxon>Bacillati</taxon>
        <taxon>Bacillota</taxon>
        <taxon>Bacilli</taxon>
        <taxon>Bacillales</taxon>
        <taxon>Sporolactobacillaceae</taxon>
        <taxon>Sinobaca</taxon>
    </lineage>
</organism>
<evidence type="ECO:0000256" key="3">
    <source>
        <dbReference type="ARBA" id="ARBA00022475"/>
    </source>
</evidence>
<keyword evidence="9" id="KW-1185">Reference proteome</keyword>
<evidence type="ECO:0000313" key="8">
    <source>
        <dbReference type="EMBL" id="RKD75714.1"/>
    </source>
</evidence>
<reference evidence="8 9" key="1">
    <citation type="submission" date="2018-09" db="EMBL/GenBank/DDBJ databases">
        <title>Genomic Encyclopedia of Archaeal and Bacterial Type Strains, Phase II (KMG-II): from individual species to whole genera.</title>
        <authorList>
            <person name="Goeker M."/>
        </authorList>
    </citation>
    <scope>NUCLEOTIDE SEQUENCE [LARGE SCALE GENOMIC DNA]</scope>
    <source>
        <strain evidence="8 9">DSM 17008</strain>
    </source>
</reference>
<proteinExistence type="inferred from homology"/>
<dbReference type="AlphaFoldDB" id="A0A419V6U3"/>
<gene>
    <name evidence="8" type="ORF">ATL39_1416</name>
</gene>